<evidence type="ECO:0000256" key="4">
    <source>
        <dbReference type="PROSITE-ProRule" id="PRU01024"/>
    </source>
</evidence>
<evidence type="ECO:0000313" key="7">
    <source>
        <dbReference type="Proteomes" id="UP000287853"/>
    </source>
</evidence>
<keyword evidence="7" id="KW-1185">Reference proteome</keyword>
<reference evidence="6 7" key="1">
    <citation type="submission" date="2017-01" db="EMBL/GenBank/DDBJ databases">
        <title>The cable genome- insights into the physiology and evolution of filamentous bacteria capable of sulfide oxidation via long distance electron transfer.</title>
        <authorList>
            <person name="Schreiber L."/>
            <person name="Bjerg J.T."/>
            <person name="Boggild A."/>
            <person name="Van De Vossenberg J."/>
            <person name="Meysman F."/>
            <person name="Nielsen L.P."/>
            <person name="Schramm A."/>
            <person name="Kjeldsen K.U."/>
        </authorList>
    </citation>
    <scope>NUCLEOTIDE SEQUENCE [LARGE SCALE GENOMIC DNA]</scope>
    <source>
        <strain evidence="6">MCF</strain>
    </source>
</reference>
<evidence type="ECO:0000259" key="5">
    <source>
        <dbReference type="PROSITE" id="PS50926"/>
    </source>
</evidence>
<dbReference type="PANTHER" id="PTHR11061:SF30">
    <property type="entry name" value="TRNA (URACIL(54)-C(5))-METHYLTRANSFERASE"/>
    <property type="match status" value="1"/>
</dbReference>
<sequence>MKHTVAKHTVTIEKIIPGGKGLARTADGQVVMTPFTLPNESVLVKENTKKSGYIEGSLDRVLSPSTARIEPPCPLYGECGGCDLQHGSYAEQLRIKSGIVAESLHRAKVPIEHIQKHVQDTVASPADIVASPLQWGYRYRLRLKINPAGQLGFFKKRSNDFLPVSHCPVAAQGINSALAELSDSRILRSLAETFPAIELQESPADGKITLVLRGEKQKPPSAALQTLGKSLIFIRWGGLHGKNFFILPHNQIH</sequence>
<name>A0A3S3U6V5_9BACT</name>
<dbReference type="PROSITE" id="PS50926">
    <property type="entry name" value="TRAM"/>
    <property type="match status" value="1"/>
</dbReference>
<accession>A0A3S3U6V5</accession>
<dbReference type="EC" id="2.1.1.190" evidence="6"/>
<comment type="caution">
    <text evidence="6">The sequence shown here is derived from an EMBL/GenBank/DDBJ whole genome shotgun (WGS) entry which is preliminary data.</text>
</comment>
<gene>
    <name evidence="6" type="ORF">H206_02394</name>
</gene>
<protein>
    <submittedName>
        <fullName evidence="6">23S rRNA (Uracil1939-C5)-methyltransferase</fullName>
        <ecNumber evidence="6">2.1.1.190</ecNumber>
    </submittedName>
</protein>
<dbReference type="Gene3D" id="3.40.50.150">
    <property type="entry name" value="Vaccinia Virus protein VP39"/>
    <property type="match status" value="1"/>
</dbReference>
<dbReference type="InterPro" id="IPR002792">
    <property type="entry name" value="TRAM_dom"/>
</dbReference>
<dbReference type="Gene3D" id="2.40.50.140">
    <property type="entry name" value="Nucleic acid-binding proteins"/>
    <property type="match status" value="1"/>
</dbReference>
<dbReference type="EMBL" id="MTKO01000083">
    <property type="protein sequence ID" value="RWX45060.1"/>
    <property type="molecule type" value="Genomic_DNA"/>
</dbReference>
<dbReference type="SUPFAM" id="SSF50249">
    <property type="entry name" value="Nucleic acid-binding proteins"/>
    <property type="match status" value="1"/>
</dbReference>
<dbReference type="GO" id="GO:0070041">
    <property type="term" value="F:rRNA (uridine-C5-)-methyltransferase activity"/>
    <property type="evidence" value="ECO:0007669"/>
    <property type="project" value="TreeGrafter"/>
</dbReference>
<dbReference type="SUPFAM" id="SSF53335">
    <property type="entry name" value="S-adenosyl-L-methionine-dependent methyltransferases"/>
    <property type="match status" value="1"/>
</dbReference>
<organism evidence="6 7">
    <name type="scientific">Candidatus Electrothrix aarhusensis</name>
    <dbReference type="NCBI Taxonomy" id="1859131"/>
    <lineage>
        <taxon>Bacteria</taxon>
        <taxon>Pseudomonadati</taxon>
        <taxon>Thermodesulfobacteriota</taxon>
        <taxon>Desulfobulbia</taxon>
        <taxon>Desulfobulbales</taxon>
        <taxon>Desulfobulbaceae</taxon>
        <taxon>Candidatus Electrothrix</taxon>
    </lineage>
</organism>
<keyword evidence="3 4" id="KW-0949">S-adenosyl-L-methionine</keyword>
<dbReference type="InterPro" id="IPR012340">
    <property type="entry name" value="NA-bd_OB-fold"/>
</dbReference>
<keyword evidence="1 4" id="KW-0489">Methyltransferase</keyword>
<feature type="domain" description="TRAM" evidence="5">
    <location>
        <begin position="1"/>
        <end position="60"/>
    </location>
</feature>
<dbReference type="Gene3D" id="2.40.50.1070">
    <property type="match status" value="1"/>
</dbReference>
<comment type="similarity">
    <text evidence="4">Belongs to the class I-like SAM-binding methyltransferase superfamily. RNA M5U methyltransferase family.</text>
</comment>
<evidence type="ECO:0000256" key="3">
    <source>
        <dbReference type="ARBA" id="ARBA00022691"/>
    </source>
</evidence>
<dbReference type="AlphaFoldDB" id="A0A3S3U6V5"/>
<evidence type="ECO:0000256" key="1">
    <source>
        <dbReference type="ARBA" id="ARBA00022603"/>
    </source>
</evidence>
<dbReference type="InterPro" id="IPR010280">
    <property type="entry name" value="U5_MeTrfase_fam"/>
</dbReference>
<dbReference type="InterPro" id="IPR029063">
    <property type="entry name" value="SAM-dependent_MTases_sf"/>
</dbReference>
<evidence type="ECO:0000256" key="2">
    <source>
        <dbReference type="ARBA" id="ARBA00022679"/>
    </source>
</evidence>
<dbReference type="Proteomes" id="UP000287853">
    <property type="component" value="Unassembled WGS sequence"/>
</dbReference>
<keyword evidence="2 4" id="KW-0808">Transferase</keyword>
<proteinExistence type="inferred from homology"/>
<dbReference type="PANTHER" id="PTHR11061">
    <property type="entry name" value="RNA M5U METHYLTRANSFERASE"/>
    <property type="match status" value="1"/>
</dbReference>
<evidence type="ECO:0000313" key="6">
    <source>
        <dbReference type="EMBL" id="RWX45060.1"/>
    </source>
</evidence>
<dbReference type="GO" id="GO:0070475">
    <property type="term" value="P:rRNA base methylation"/>
    <property type="evidence" value="ECO:0007669"/>
    <property type="project" value="TreeGrafter"/>
</dbReference>
<dbReference type="PROSITE" id="PS51687">
    <property type="entry name" value="SAM_MT_RNA_M5U"/>
    <property type="match status" value="1"/>
</dbReference>
<comment type="caution">
    <text evidence="4">Lacks conserved residue(s) required for the propagation of feature annotation.</text>
</comment>